<dbReference type="EMBL" id="JBBMFV010000004">
    <property type="protein sequence ID" value="MEO3939912.1"/>
    <property type="molecule type" value="Genomic_DNA"/>
</dbReference>
<accession>A0ABV0GNC2</accession>
<reference evidence="1 2" key="1">
    <citation type="journal article" date="2024" name="Appl. Microbiol. Biotechnol.">
        <title>Biosynthetic gene clusters with biotechnological applications in novel Antarctic isolates from Actinomycetota.</title>
        <authorList>
            <person name="Bruna P."/>
            <person name="Nunez-Montero K."/>
            <person name="Contreras M.J."/>
            <person name="Leal K."/>
            <person name="Garcia M."/>
            <person name="Abanto M."/>
            <person name="Barrientos L."/>
        </authorList>
    </citation>
    <scope>NUCLEOTIDE SEQUENCE [LARGE SCALE GENOMIC DNA]</scope>
    <source>
        <strain evidence="1 2">Se16.17</strain>
    </source>
</reference>
<evidence type="ECO:0000313" key="1">
    <source>
        <dbReference type="EMBL" id="MEO3939912.1"/>
    </source>
</evidence>
<proteinExistence type="predicted"/>
<protein>
    <submittedName>
        <fullName evidence="1">Uncharacterized protein</fullName>
    </submittedName>
</protein>
<evidence type="ECO:0000313" key="2">
    <source>
        <dbReference type="Proteomes" id="UP001448614"/>
    </source>
</evidence>
<sequence length="71" mass="7905">MIEAPELLATITATSKTTMENNLNAAIQAAEQRARNEGRRGILVTRLDYASYTVELSPDVPYGYTYEKHDA</sequence>
<gene>
    <name evidence="1" type="ORF">V3C41_02370</name>
</gene>
<name>A0ABV0GNC2_PAENI</name>
<comment type="caution">
    <text evidence="1">The sequence shown here is derived from an EMBL/GenBank/DDBJ whole genome shotgun (WGS) entry which is preliminary data.</text>
</comment>
<keyword evidence="2" id="KW-1185">Reference proteome</keyword>
<dbReference type="Proteomes" id="UP001448614">
    <property type="component" value="Unassembled WGS sequence"/>
</dbReference>
<organism evidence="1 2">
    <name type="scientific">Paenarthrobacter nicotinovorans</name>
    <name type="common">Arthrobacter nicotinovorans</name>
    <dbReference type="NCBI Taxonomy" id="29320"/>
    <lineage>
        <taxon>Bacteria</taxon>
        <taxon>Bacillati</taxon>
        <taxon>Actinomycetota</taxon>
        <taxon>Actinomycetes</taxon>
        <taxon>Micrococcales</taxon>
        <taxon>Micrococcaceae</taxon>
        <taxon>Paenarthrobacter</taxon>
    </lineage>
</organism>
<dbReference type="RefSeq" id="WP_026543151.1">
    <property type="nucleotide sequence ID" value="NZ_JBBMFV010000004.1"/>
</dbReference>